<organism evidence="3 4">
    <name type="scientific">Spodoptera exigua</name>
    <name type="common">Beet armyworm</name>
    <name type="synonym">Noctua fulgens</name>
    <dbReference type="NCBI Taxonomy" id="7107"/>
    <lineage>
        <taxon>Eukaryota</taxon>
        <taxon>Metazoa</taxon>
        <taxon>Ecdysozoa</taxon>
        <taxon>Arthropoda</taxon>
        <taxon>Hexapoda</taxon>
        <taxon>Insecta</taxon>
        <taxon>Pterygota</taxon>
        <taxon>Neoptera</taxon>
        <taxon>Endopterygota</taxon>
        <taxon>Lepidoptera</taxon>
        <taxon>Glossata</taxon>
        <taxon>Ditrysia</taxon>
        <taxon>Noctuoidea</taxon>
        <taxon>Noctuidae</taxon>
        <taxon>Amphipyrinae</taxon>
        <taxon>Spodoptera</taxon>
    </lineage>
</organism>
<dbReference type="AlphaFoldDB" id="A0A835GKN4"/>
<comment type="caution">
    <text evidence="3">The sequence shown here is derived from an EMBL/GenBank/DDBJ whole genome shotgun (WGS) entry which is preliminary data.</text>
</comment>
<evidence type="ECO:0000256" key="2">
    <source>
        <dbReference type="SAM" id="SignalP"/>
    </source>
</evidence>
<dbReference type="EMBL" id="JACKWZ010000030">
    <property type="protein sequence ID" value="KAF9420650.1"/>
    <property type="molecule type" value="Genomic_DNA"/>
</dbReference>
<feature type="signal peptide" evidence="2">
    <location>
        <begin position="1"/>
        <end position="24"/>
    </location>
</feature>
<reference evidence="3" key="1">
    <citation type="submission" date="2020-08" db="EMBL/GenBank/DDBJ databases">
        <title>Spodoptera exigua strain:BAW_Kor-Di-RS1 Genome sequencing and assembly.</title>
        <authorList>
            <person name="Kim J."/>
            <person name="Nam H.Y."/>
            <person name="Kwon M."/>
            <person name="Choi J.H."/>
            <person name="Cho S.R."/>
            <person name="Kim G.-H."/>
        </authorList>
    </citation>
    <scope>NUCLEOTIDE SEQUENCE</scope>
    <source>
        <strain evidence="3">BAW_Kor-Di-RS1</strain>
        <tissue evidence="3">Whole-body</tissue>
    </source>
</reference>
<evidence type="ECO:0000313" key="3">
    <source>
        <dbReference type="EMBL" id="KAF9420650.1"/>
    </source>
</evidence>
<sequence length="220" mass="24326">MLKAKMQLTYITLFLALSSASVYSQNLPSNAMTSLFLETILPKTPVQSMQNIMNSVGKMASMNIPTKINRRYAIIGNTPTTFTQNQPKTVLIQNSETVSPKTVLIQETVTPKTVLIRNGMETVPRQVIVRNNDVPKRIMVDNNDGSLRMVQKKGQEPQTVLVQPEFSGLQKKVLVRDNVLLSRPSPVRSSASLVPGDLSSVTTQPRGKLSRKFPLPPPTL</sequence>
<evidence type="ECO:0000256" key="1">
    <source>
        <dbReference type="SAM" id="MobiDB-lite"/>
    </source>
</evidence>
<feature type="region of interest" description="Disordered" evidence="1">
    <location>
        <begin position="186"/>
        <end position="220"/>
    </location>
</feature>
<feature type="chain" id="PRO_5032458138" evidence="2">
    <location>
        <begin position="25"/>
        <end position="220"/>
    </location>
</feature>
<dbReference type="Proteomes" id="UP000648187">
    <property type="component" value="Unassembled WGS sequence"/>
</dbReference>
<proteinExistence type="predicted"/>
<evidence type="ECO:0000313" key="4">
    <source>
        <dbReference type="Proteomes" id="UP000648187"/>
    </source>
</evidence>
<keyword evidence="4" id="KW-1185">Reference proteome</keyword>
<accession>A0A835GKN4</accession>
<protein>
    <submittedName>
        <fullName evidence="3">Uncharacterized protein</fullName>
    </submittedName>
</protein>
<keyword evidence="2" id="KW-0732">Signal</keyword>
<name>A0A835GKN4_SPOEX</name>
<gene>
    <name evidence="3" type="ORF">HW555_003197</name>
</gene>